<evidence type="ECO:0000259" key="20">
    <source>
        <dbReference type="PROSITE" id="PS50026"/>
    </source>
</evidence>
<evidence type="ECO:0000256" key="13">
    <source>
        <dbReference type="ARBA" id="ARBA00023180"/>
    </source>
</evidence>
<dbReference type="InterPro" id="IPR006212">
    <property type="entry name" value="Furin_repeat"/>
</dbReference>
<evidence type="ECO:0000256" key="11">
    <source>
        <dbReference type="ARBA" id="ARBA00023137"/>
    </source>
</evidence>
<dbReference type="PROSITE" id="PS50024">
    <property type="entry name" value="SEA"/>
    <property type="match status" value="1"/>
</dbReference>
<feature type="domain" description="SEA" evidence="19">
    <location>
        <begin position="773"/>
        <end position="888"/>
    </location>
</feature>
<feature type="compositionally biased region" description="Low complexity" evidence="16">
    <location>
        <begin position="369"/>
        <end position="420"/>
    </location>
</feature>
<dbReference type="AlphaFoldDB" id="A0A6J8CCK8"/>
<dbReference type="InterPro" id="IPR006211">
    <property type="entry name" value="Furin-like_Cys-rich_dom"/>
</dbReference>
<dbReference type="SMART" id="SM00261">
    <property type="entry name" value="FU"/>
    <property type="match status" value="1"/>
</dbReference>
<keyword evidence="6" id="KW-0547">Nucleotide-binding</keyword>
<dbReference type="InterPro" id="IPR009030">
    <property type="entry name" value="Growth_fac_rcpt_cys_sf"/>
</dbReference>
<dbReference type="Pfam" id="PF01390">
    <property type="entry name" value="SEA"/>
    <property type="match status" value="1"/>
</dbReference>
<gene>
    <name evidence="21" type="ORF">MCOR_28964</name>
</gene>
<keyword evidence="15" id="KW-1015">Disulfide bond</keyword>
<feature type="region of interest" description="Disordered" evidence="16">
    <location>
        <begin position="532"/>
        <end position="558"/>
    </location>
</feature>
<feature type="region of interest" description="Disordered" evidence="16">
    <location>
        <begin position="328"/>
        <end position="433"/>
    </location>
</feature>
<feature type="domain" description="EGF-like" evidence="20">
    <location>
        <begin position="922"/>
        <end position="958"/>
    </location>
</feature>
<dbReference type="SUPFAM" id="SSF82671">
    <property type="entry name" value="SEA domain"/>
    <property type="match status" value="1"/>
</dbReference>
<dbReference type="Pfam" id="PF00757">
    <property type="entry name" value="Furin-like"/>
    <property type="match status" value="1"/>
</dbReference>
<evidence type="ECO:0000313" key="21">
    <source>
        <dbReference type="EMBL" id="CAC5394193.1"/>
    </source>
</evidence>
<feature type="disulfide bond" evidence="15">
    <location>
        <begin position="948"/>
        <end position="957"/>
    </location>
</feature>
<feature type="region of interest" description="Disordered" evidence="16">
    <location>
        <begin position="1098"/>
        <end position="1126"/>
    </location>
</feature>
<dbReference type="GO" id="GO:0005524">
    <property type="term" value="F:ATP binding"/>
    <property type="evidence" value="ECO:0007669"/>
    <property type="project" value="UniProtKB-KW"/>
</dbReference>
<dbReference type="InterPro" id="IPR000742">
    <property type="entry name" value="EGF"/>
</dbReference>
<evidence type="ECO:0000313" key="22">
    <source>
        <dbReference type="Proteomes" id="UP000507470"/>
    </source>
</evidence>
<evidence type="ECO:0000256" key="14">
    <source>
        <dbReference type="ARBA" id="ARBA00051243"/>
    </source>
</evidence>
<evidence type="ECO:0000256" key="18">
    <source>
        <dbReference type="SAM" id="SignalP"/>
    </source>
</evidence>
<dbReference type="GO" id="GO:0016020">
    <property type="term" value="C:membrane"/>
    <property type="evidence" value="ECO:0007669"/>
    <property type="project" value="UniProtKB-SubCell"/>
</dbReference>
<dbReference type="InterPro" id="IPR036364">
    <property type="entry name" value="SEA_dom_sf"/>
</dbReference>
<evidence type="ECO:0000256" key="1">
    <source>
        <dbReference type="ARBA" id="ARBA00004479"/>
    </source>
</evidence>
<dbReference type="CDD" id="cd00064">
    <property type="entry name" value="FU"/>
    <property type="match status" value="1"/>
</dbReference>
<feature type="chain" id="PRO_5026864108" description="receptor protein-tyrosine kinase" evidence="18">
    <location>
        <begin position="23"/>
        <end position="1140"/>
    </location>
</feature>
<keyword evidence="3" id="KW-0597">Phosphoprotein</keyword>
<dbReference type="PROSITE" id="PS50026">
    <property type="entry name" value="EGF_3"/>
    <property type="match status" value="1"/>
</dbReference>
<evidence type="ECO:0000256" key="15">
    <source>
        <dbReference type="PROSITE-ProRule" id="PRU00076"/>
    </source>
</evidence>
<keyword evidence="9 17" id="KW-1133">Transmembrane helix</keyword>
<protein>
    <recommendedName>
        <fullName evidence="2">receptor protein-tyrosine kinase</fullName>
        <ecNumber evidence="2">2.7.10.1</ecNumber>
    </recommendedName>
</protein>
<evidence type="ECO:0000256" key="16">
    <source>
        <dbReference type="SAM" id="MobiDB-lite"/>
    </source>
</evidence>
<evidence type="ECO:0000256" key="4">
    <source>
        <dbReference type="ARBA" id="ARBA00022679"/>
    </source>
</evidence>
<evidence type="ECO:0000256" key="17">
    <source>
        <dbReference type="SAM" id="Phobius"/>
    </source>
</evidence>
<feature type="compositionally biased region" description="Low complexity" evidence="16">
    <location>
        <begin position="334"/>
        <end position="361"/>
    </location>
</feature>
<evidence type="ECO:0000256" key="7">
    <source>
        <dbReference type="ARBA" id="ARBA00022777"/>
    </source>
</evidence>
<evidence type="ECO:0000256" key="9">
    <source>
        <dbReference type="ARBA" id="ARBA00022989"/>
    </source>
</evidence>
<evidence type="ECO:0000256" key="10">
    <source>
        <dbReference type="ARBA" id="ARBA00023136"/>
    </source>
</evidence>
<dbReference type="Gene3D" id="2.10.220.10">
    <property type="entry name" value="Hormone Receptor, Insulin-like Growth Factor Receptor 1, Chain A, domain 2"/>
    <property type="match status" value="1"/>
</dbReference>
<keyword evidence="11" id="KW-0829">Tyrosine-protein kinase</keyword>
<evidence type="ECO:0000256" key="12">
    <source>
        <dbReference type="ARBA" id="ARBA00023170"/>
    </source>
</evidence>
<dbReference type="Proteomes" id="UP000507470">
    <property type="component" value="Unassembled WGS sequence"/>
</dbReference>
<evidence type="ECO:0000256" key="5">
    <source>
        <dbReference type="ARBA" id="ARBA00022692"/>
    </source>
</evidence>
<dbReference type="EMBL" id="CACVKT020005265">
    <property type="protein sequence ID" value="CAC5394193.1"/>
    <property type="molecule type" value="Genomic_DNA"/>
</dbReference>
<evidence type="ECO:0000256" key="8">
    <source>
        <dbReference type="ARBA" id="ARBA00022840"/>
    </source>
</evidence>
<dbReference type="Gene3D" id="3.80.20.20">
    <property type="entry name" value="Receptor L-domain"/>
    <property type="match status" value="1"/>
</dbReference>
<keyword evidence="10 17" id="KW-0472">Membrane</keyword>
<evidence type="ECO:0000259" key="19">
    <source>
        <dbReference type="PROSITE" id="PS50024"/>
    </source>
</evidence>
<evidence type="ECO:0000256" key="2">
    <source>
        <dbReference type="ARBA" id="ARBA00011902"/>
    </source>
</evidence>
<dbReference type="PROSITE" id="PS00022">
    <property type="entry name" value="EGF_1"/>
    <property type="match status" value="1"/>
</dbReference>
<name>A0A6J8CCK8_MYTCO</name>
<dbReference type="PROSITE" id="PS01186">
    <property type="entry name" value="EGF_2"/>
    <property type="match status" value="1"/>
</dbReference>
<dbReference type="EC" id="2.7.10.1" evidence="2"/>
<keyword evidence="18" id="KW-0732">Signal</keyword>
<feature type="signal peptide" evidence="18">
    <location>
        <begin position="1"/>
        <end position="22"/>
    </location>
</feature>
<keyword evidence="5 17" id="KW-0812">Transmembrane</keyword>
<dbReference type="InterPro" id="IPR000082">
    <property type="entry name" value="SEA_dom"/>
</dbReference>
<accession>A0A6J8CCK8</accession>
<keyword evidence="15" id="KW-0245">EGF-like domain</keyword>
<dbReference type="SUPFAM" id="SSF57184">
    <property type="entry name" value="Growth factor receptor domain"/>
    <property type="match status" value="1"/>
</dbReference>
<dbReference type="InterPro" id="IPR000494">
    <property type="entry name" value="Rcpt_L-dom"/>
</dbReference>
<keyword evidence="8" id="KW-0067">ATP-binding</keyword>
<comment type="subcellular location">
    <subcellularLocation>
        <location evidence="1">Membrane</location>
        <topology evidence="1">Single-pass type I membrane protein</topology>
    </subcellularLocation>
</comment>
<reference evidence="21 22" key="1">
    <citation type="submission" date="2020-06" db="EMBL/GenBank/DDBJ databases">
        <authorList>
            <person name="Li R."/>
            <person name="Bekaert M."/>
        </authorList>
    </citation>
    <scope>NUCLEOTIDE SEQUENCE [LARGE SCALE GENOMIC DNA]</scope>
    <source>
        <strain evidence="22">wild</strain>
    </source>
</reference>
<feature type="compositionally biased region" description="Basic and acidic residues" evidence="16">
    <location>
        <begin position="1114"/>
        <end position="1126"/>
    </location>
</feature>
<dbReference type="OrthoDB" id="6219513at2759"/>
<dbReference type="GO" id="GO:0004714">
    <property type="term" value="F:transmembrane receptor protein tyrosine kinase activity"/>
    <property type="evidence" value="ECO:0007669"/>
    <property type="project" value="UniProtKB-EC"/>
</dbReference>
<dbReference type="Pfam" id="PF01030">
    <property type="entry name" value="Recep_L_domain"/>
    <property type="match status" value="1"/>
</dbReference>
<keyword evidence="12" id="KW-0675">Receptor</keyword>
<dbReference type="InterPro" id="IPR036941">
    <property type="entry name" value="Rcpt_L-dom_sf"/>
</dbReference>
<feature type="transmembrane region" description="Helical" evidence="17">
    <location>
        <begin position="982"/>
        <end position="1006"/>
    </location>
</feature>
<keyword evidence="4 21" id="KW-0808">Transferase</keyword>
<dbReference type="SUPFAM" id="SSF52058">
    <property type="entry name" value="L domain-like"/>
    <property type="match status" value="1"/>
</dbReference>
<proteinExistence type="predicted"/>
<evidence type="ECO:0000256" key="3">
    <source>
        <dbReference type="ARBA" id="ARBA00022553"/>
    </source>
</evidence>
<organism evidence="21 22">
    <name type="scientific">Mytilus coruscus</name>
    <name type="common">Sea mussel</name>
    <dbReference type="NCBI Taxonomy" id="42192"/>
    <lineage>
        <taxon>Eukaryota</taxon>
        <taxon>Metazoa</taxon>
        <taxon>Spiralia</taxon>
        <taxon>Lophotrochozoa</taxon>
        <taxon>Mollusca</taxon>
        <taxon>Bivalvia</taxon>
        <taxon>Autobranchia</taxon>
        <taxon>Pteriomorphia</taxon>
        <taxon>Mytilida</taxon>
        <taxon>Mytiloidea</taxon>
        <taxon>Mytilidae</taxon>
        <taxon>Mytilinae</taxon>
        <taxon>Mytilus</taxon>
    </lineage>
</organism>
<keyword evidence="22" id="KW-1185">Reference proteome</keyword>
<evidence type="ECO:0000256" key="6">
    <source>
        <dbReference type="ARBA" id="ARBA00022741"/>
    </source>
</evidence>
<keyword evidence="13" id="KW-0325">Glycoprotein</keyword>
<comment type="caution">
    <text evidence="15">Lacks conserved residue(s) required for the propagation of feature annotation.</text>
</comment>
<keyword evidence="7" id="KW-0418">Kinase</keyword>
<sequence length="1140" mass="124530">MEDFSSFLCLFTFLCVLNFLSGVEIVNVESEVTKECYGTHVGFGMSGNQDDHYESIRRRFKDCTHVEGNLEITHVDKAINSSYDISFLSSIKVVTGYVLLGLLEVQTIPLINLRLIRADSTYSIMGEEYGLVVALTSEAGNDPKRVGLRELQLPSLLEISKGKVFFAQNPHLCYIDTIDWGSIVPDNDRPVKYGELAYSDNCEKECDTECDVDGIKRCWGESRFMCQTVRSSHCHSSCPGRCYDSYILGCCHPECAIGCYGPSDSDCEMCKYFQFGDRCVPSCPANARRIGQEFIAIISSIAVLVSATTSPETSTSLMSGNGGITTVPISQNNLKTTPLPSSSSSSRITTSSPSTQSQKITGSATPTMTLLTPVNTPNKPNNTQITNTTKHNNQTNNITNTSNTHTPNINSSSQQSNGSGENTNQVPSVTKAPVNVPDTTIQQTTVFQCDCSKYLTISTASVSKQTETKATKPISALTSSIKTAFTTTTTPTLPPTSTKSAITSSKTTAALLASSSSQTILTKLATTTARTHTSSGNISTSIKSSSSPRNATTPTTKTTLTSMSLSINATSTTKTMLTSMSSSINATTPTTKTTLTSMSLSINATSTTKTMLTSMSSSINATTPTTKTTLTSMSLSINATSTTKTMLTSMSSSINATTPTKTTLTSLSSSINATKSTTKTTITSTSSSTTTVSATPISIAPHSRRRRGVVKVEIDKIRTEEESIVYDDTNMFEIYCMDICGITMNGTTTVPPFTTTTERRTTTTPRHRSVDLSGKSVVLQLVIVVNDTFTPDMTNKSSTVYNDLANQYTTSLTAFYRDLLQQKFREIVILGFSNGSIKCNYSLEMNAPINESDANSTLQKLRDVNWNNASLTNLTVDENETATEQEFRLANDLVFLPANVCTNNEVVEWDNNGNAICKYKCDITEYKGKCGDHGECSFTYGGIFRCICKDGYSGELCKKPKPTTTTAKPTKPDAIALSKIDIIGIAAGIGGGLVLILLVALCCLCTRLNKAKKRDRFYGYMDNDKEFLHDENSRIENVPEYTNQGYQREEDELQMQRFEPEGKNVDYEPGQRQGPYEREDKAYRKVEEPEGGNVLIYQPKHLRGPMERQSGASKFDEVEERSRPYRMMDTDTTVCYQGYS</sequence>
<comment type="catalytic activity">
    <reaction evidence="14">
        <text>L-tyrosyl-[protein] + ATP = O-phospho-L-tyrosyl-[protein] + ADP + H(+)</text>
        <dbReference type="Rhea" id="RHEA:10596"/>
        <dbReference type="Rhea" id="RHEA-COMP:10136"/>
        <dbReference type="Rhea" id="RHEA-COMP:20101"/>
        <dbReference type="ChEBI" id="CHEBI:15378"/>
        <dbReference type="ChEBI" id="CHEBI:30616"/>
        <dbReference type="ChEBI" id="CHEBI:46858"/>
        <dbReference type="ChEBI" id="CHEBI:61978"/>
        <dbReference type="ChEBI" id="CHEBI:456216"/>
        <dbReference type="EC" id="2.7.10.1"/>
    </reaction>
</comment>